<proteinExistence type="predicted"/>
<dbReference type="Proteomes" id="UP000315683">
    <property type="component" value="Segment"/>
</dbReference>
<keyword evidence="2" id="KW-1185">Reference proteome</keyword>
<protein>
    <submittedName>
        <fullName evidence="1">Uncharacterized protein</fullName>
    </submittedName>
</protein>
<evidence type="ECO:0000313" key="1">
    <source>
        <dbReference type="EMBL" id="QDH83751.1"/>
    </source>
</evidence>
<gene>
    <name evidence="1" type="ORF">Axy04_021</name>
</gene>
<name>A0A514CTE2_9CAUD</name>
<dbReference type="EMBL" id="MK962626">
    <property type="protein sequence ID" value="QDH83751.1"/>
    <property type="molecule type" value="Genomic_DNA"/>
</dbReference>
<reference evidence="1 2" key="1">
    <citation type="submission" date="2019-05" db="EMBL/GenBank/DDBJ databases">
        <title>Complete genome sequence of sixteen phages from Abidjan, cote d'Ivoire, isolated on a single strain of Achromobacter xylosoxidans.</title>
        <authorList>
            <person name="Essoh C."/>
            <person name="Vernadet J.-P."/>
            <person name="Vergnaud G."/>
            <person name="Pourcel C."/>
        </authorList>
    </citation>
    <scope>NUCLEOTIDE SEQUENCE [LARGE SCALE GENOMIC DNA]</scope>
</reference>
<sequence>MPSPHQTLNQGTKMKNVSLNLSYNKQRLYRNILVDLGLVSKDAKYGDYLQVVFTESQFVAFVAAALANTEVPFSLRAMGFRAFEVEENPQQELPLNQEEEPSAKRGEDAIMAMLETLFGVPVIKIDGSNLPPINEECDCPACTLGVTLEEALRGNLRATQMSQNQPSKRDTGASPAFEAKYGQEQIDDLHEKALAWNKKVDDATKLAFEQFYVMRQGDVSVWQAWRFLEKNEGRVMWPEFIPNAAYKDMSLRNVWAMAQNMRGSLLEYMR</sequence>
<organism evidence="1 2">
    <name type="scientific">Achromobacter phage vB_AxyP_19-32_Axy04</name>
    <dbReference type="NCBI Taxonomy" id="2591039"/>
    <lineage>
        <taxon>Viruses</taxon>
        <taxon>Duplodnaviria</taxon>
        <taxon>Heunggongvirae</taxon>
        <taxon>Uroviricota</taxon>
        <taxon>Caudoviricetes</taxon>
        <taxon>Schitoviridae</taxon>
        <taxon>Rothmandenesvirinae</taxon>
        <taxon>Dongdastvirus</taxon>
        <taxon>Dongdastvirus Axy04</taxon>
    </lineage>
</organism>
<evidence type="ECO:0000313" key="2">
    <source>
        <dbReference type="Proteomes" id="UP000315683"/>
    </source>
</evidence>
<accession>A0A514CTE2</accession>